<dbReference type="InterPro" id="IPR003660">
    <property type="entry name" value="HAMP_dom"/>
</dbReference>
<dbReference type="InterPro" id="IPR036097">
    <property type="entry name" value="HisK_dim/P_sf"/>
</dbReference>
<keyword evidence="12" id="KW-0472">Membrane</keyword>
<dbReference type="PROSITE" id="PS50885">
    <property type="entry name" value="HAMP"/>
    <property type="match status" value="1"/>
</dbReference>
<keyword evidence="9" id="KW-0067">ATP-binding</keyword>
<keyword evidence="4" id="KW-0597">Phosphoprotein</keyword>
<keyword evidence="11" id="KW-0902">Two-component regulatory system</keyword>
<dbReference type="InterPro" id="IPR005467">
    <property type="entry name" value="His_kinase_dom"/>
</dbReference>
<evidence type="ECO:0000256" key="3">
    <source>
        <dbReference type="ARBA" id="ARBA00012438"/>
    </source>
</evidence>
<keyword evidence="7" id="KW-0547">Nucleotide-binding</keyword>
<dbReference type="GO" id="GO:0000155">
    <property type="term" value="F:phosphorelay sensor kinase activity"/>
    <property type="evidence" value="ECO:0007669"/>
    <property type="project" value="InterPro"/>
</dbReference>
<dbReference type="Gene3D" id="3.30.565.10">
    <property type="entry name" value="Histidine kinase-like ATPase, C-terminal domain"/>
    <property type="match status" value="1"/>
</dbReference>
<protein>
    <recommendedName>
        <fullName evidence="3">histidine kinase</fullName>
        <ecNumber evidence="3">2.7.13.3</ecNumber>
    </recommendedName>
</protein>
<dbReference type="InterPro" id="IPR050428">
    <property type="entry name" value="TCS_sensor_his_kinase"/>
</dbReference>
<dbReference type="Proteomes" id="UP000294576">
    <property type="component" value="Unassembled WGS sequence"/>
</dbReference>
<name>A0A4R3PW73_RHISU</name>
<evidence type="ECO:0000256" key="1">
    <source>
        <dbReference type="ARBA" id="ARBA00000085"/>
    </source>
</evidence>
<dbReference type="RefSeq" id="WP_132566500.1">
    <property type="nucleotide sequence ID" value="NZ_SMBH01000014.1"/>
</dbReference>
<dbReference type="EC" id="2.7.13.3" evidence="3"/>
<evidence type="ECO:0000313" key="16">
    <source>
        <dbReference type="Proteomes" id="UP000294576"/>
    </source>
</evidence>
<proteinExistence type="predicted"/>
<feature type="transmembrane region" description="Helical" evidence="12">
    <location>
        <begin position="152"/>
        <end position="174"/>
    </location>
</feature>
<accession>A0A4R3PW73</accession>
<dbReference type="SMART" id="SM00388">
    <property type="entry name" value="HisKA"/>
    <property type="match status" value="1"/>
</dbReference>
<evidence type="ECO:0000256" key="9">
    <source>
        <dbReference type="ARBA" id="ARBA00022840"/>
    </source>
</evidence>
<evidence type="ECO:0000256" key="5">
    <source>
        <dbReference type="ARBA" id="ARBA00022679"/>
    </source>
</evidence>
<dbReference type="PANTHER" id="PTHR45436:SF14">
    <property type="entry name" value="SENSOR PROTEIN QSEC"/>
    <property type="match status" value="1"/>
</dbReference>
<dbReference type="SUPFAM" id="SSF55874">
    <property type="entry name" value="ATPase domain of HSP90 chaperone/DNA topoisomerase II/histidine kinase"/>
    <property type="match status" value="1"/>
</dbReference>
<dbReference type="InterPro" id="IPR036890">
    <property type="entry name" value="HATPase_C_sf"/>
</dbReference>
<keyword evidence="6 12" id="KW-0812">Transmembrane</keyword>
<dbReference type="CDD" id="cd00075">
    <property type="entry name" value="HATPase"/>
    <property type="match status" value="1"/>
</dbReference>
<evidence type="ECO:0000259" key="13">
    <source>
        <dbReference type="PROSITE" id="PS50109"/>
    </source>
</evidence>
<reference evidence="15 16" key="1">
    <citation type="submission" date="2019-03" db="EMBL/GenBank/DDBJ databases">
        <title>Genomic Encyclopedia of Type Strains, Phase IV (KMG-V): Genome sequencing to study the core and pangenomes of soil and plant-associated prokaryotes.</title>
        <authorList>
            <person name="Whitman W."/>
        </authorList>
    </citation>
    <scope>NUCLEOTIDE SEQUENCE [LARGE SCALE GENOMIC DNA]</scope>
    <source>
        <strain evidence="15 16">Hc14</strain>
    </source>
</reference>
<comment type="caution">
    <text evidence="15">The sequence shown here is derived from an EMBL/GenBank/DDBJ whole genome shotgun (WGS) entry which is preliminary data.</text>
</comment>
<comment type="catalytic activity">
    <reaction evidence="1">
        <text>ATP + protein L-histidine = ADP + protein N-phospho-L-histidine.</text>
        <dbReference type="EC" id="2.7.13.3"/>
    </reaction>
</comment>
<comment type="subcellular location">
    <subcellularLocation>
        <location evidence="2">Membrane</location>
        <topology evidence="2">Multi-pass membrane protein</topology>
    </subcellularLocation>
</comment>
<sequence length="452" mass="49517">MKREPSLIRPLILGITGVVIIFWLIAVVLSIQVMRHEFDEIFDSALQETAQRLSALIVDDFRHVDGADPEDTERPVPRRSREYLTYQLRDAEGGLVLRSADASAEPFDAPLANGFHDTDRYRIYTARAGDGLSFLQVADRLDERREAVRESALILLVPLLVLAPACVLAVWLIVRRAMRPIDTLRQEIATKDGGNIAPVDADQLPRELLPIARSINLLLERLGSALDAEREFTANSAHELRTPIAGALAQTQRLIIELEDGAARRRARQIEASLVGLGRLAEKLLQLSRAEAGIGGSDKSADLRKVLDLIVDDFRRDSQSADRLRYQVAPGATLVRNADVDGFGIVMRNLIENALIHGDSAVPVTISLEQNGIVRIVNGGAPLSETELQGIKKRFRRGKTNAAGSGVGLAIVESIAVQMGGELELFSPPLEASSGFEARLTIPDRDQNQYAS</sequence>
<keyword evidence="5" id="KW-0808">Transferase</keyword>
<keyword evidence="8 15" id="KW-0418">Kinase</keyword>
<dbReference type="Pfam" id="PF00512">
    <property type="entry name" value="HisKA"/>
    <property type="match status" value="1"/>
</dbReference>
<feature type="transmembrane region" description="Helical" evidence="12">
    <location>
        <begin position="12"/>
        <end position="34"/>
    </location>
</feature>
<dbReference type="Gene3D" id="1.10.287.130">
    <property type="match status" value="1"/>
</dbReference>
<feature type="domain" description="Histidine kinase" evidence="13">
    <location>
        <begin position="235"/>
        <end position="446"/>
    </location>
</feature>
<gene>
    <name evidence="15" type="ORF">EV132_11434</name>
</gene>
<evidence type="ECO:0000256" key="8">
    <source>
        <dbReference type="ARBA" id="ARBA00022777"/>
    </source>
</evidence>
<evidence type="ECO:0000256" key="7">
    <source>
        <dbReference type="ARBA" id="ARBA00022741"/>
    </source>
</evidence>
<dbReference type="InterPro" id="IPR003594">
    <property type="entry name" value="HATPase_dom"/>
</dbReference>
<dbReference type="InterPro" id="IPR013727">
    <property type="entry name" value="2CSK_N"/>
</dbReference>
<evidence type="ECO:0000256" key="6">
    <source>
        <dbReference type="ARBA" id="ARBA00022692"/>
    </source>
</evidence>
<organism evidence="15 16">
    <name type="scientific">Rhizobium sullae</name>
    <name type="common">Rhizobium hedysari</name>
    <dbReference type="NCBI Taxonomy" id="50338"/>
    <lineage>
        <taxon>Bacteria</taxon>
        <taxon>Pseudomonadati</taxon>
        <taxon>Pseudomonadota</taxon>
        <taxon>Alphaproteobacteria</taxon>
        <taxon>Hyphomicrobiales</taxon>
        <taxon>Rhizobiaceae</taxon>
        <taxon>Rhizobium/Agrobacterium group</taxon>
        <taxon>Rhizobium</taxon>
    </lineage>
</organism>
<evidence type="ECO:0000256" key="10">
    <source>
        <dbReference type="ARBA" id="ARBA00022989"/>
    </source>
</evidence>
<keyword evidence="10 12" id="KW-1133">Transmembrane helix</keyword>
<dbReference type="SUPFAM" id="SSF47384">
    <property type="entry name" value="Homodimeric domain of signal transducing histidine kinase"/>
    <property type="match status" value="1"/>
</dbReference>
<dbReference type="PANTHER" id="PTHR45436">
    <property type="entry name" value="SENSOR HISTIDINE KINASE YKOH"/>
    <property type="match status" value="1"/>
</dbReference>
<dbReference type="GO" id="GO:0005886">
    <property type="term" value="C:plasma membrane"/>
    <property type="evidence" value="ECO:0007669"/>
    <property type="project" value="TreeGrafter"/>
</dbReference>
<feature type="domain" description="HAMP" evidence="14">
    <location>
        <begin position="175"/>
        <end position="227"/>
    </location>
</feature>
<dbReference type="InterPro" id="IPR003661">
    <property type="entry name" value="HisK_dim/P_dom"/>
</dbReference>
<dbReference type="GO" id="GO:0005524">
    <property type="term" value="F:ATP binding"/>
    <property type="evidence" value="ECO:0007669"/>
    <property type="project" value="UniProtKB-KW"/>
</dbReference>
<dbReference type="CDD" id="cd00082">
    <property type="entry name" value="HisKA"/>
    <property type="match status" value="1"/>
</dbReference>
<dbReference type="Pfam" id="PF02518">
    <property type="entry name" value="HATPase_c"/>
    <property type="match status" value="1"/>
</dbReference>
<dbReference type="EMBL" id="SMBH01000014">
    <property type="protein sequence ID" value="TCU12833.1"/>
    <property type="molecule type" value="Genomic_DNA"/>
</dbReference>
<dbReference type="PROSITE" id="PS50109">
    <property type="entry name" value="HIS_KIN"/>
    <property type="match status" value="1"/>
</dbReference>
<dbReference type="AlphaFoldDB" id="A0A4R3PW73"/>
<evidence type="ECO:0000256" key="12">
    <source>
        <dbReference type="SAM" id="Phobius"/>
    </source>
</evidence>
<dbReference type="Gene3D" id="1.20.5.1040">
    <property type="entry name" value="Sensor protein qsec"/>
    <property type="match status" value="1"/>
</dbReference>
<evidence type="ECO:0000259" key="14">
    <source>
        <dbReference type="PROSITE" id="PS50885"/>
    </source>
</evidence>
<evidence type="ECO:0000256" key="11">
    <source>
        <dbReference type="ARBA" id="ARBA00023012"/>
    </source>
</evidence>
<dbReference type="SMART" id="SM00387">
    <property type="entry name" value="HATPase_c"/>
    <property type="match status" value="1"/>
</dbReference>
<evidence type="ECO:0000313" key="15">
    <source>
        <dbReference type="EMBL" id="TCU12833.1"/>
    </source>
</evidence>
<dbReference type="Pfam" id="PF08521">
    <property type="entry name" value="2CSK_N"/>
    <property type="match status" value="1"/>
</dbReference>
<evidence type="ECO:0000256" key="4">
    <source>
        <dbReference type="ARBA" id="ARBA00022553"/>
    </source>
</evidence>
<evidence type="ECO:0000256" key="2">
    <source>
        <dbReference type="ARBA" id="ARBA00004141"/>
    </source>
</evidence>